<sequence length="92" mass="10594">MRIGYIMNGESLKTVEFNFTKWCASSITERMKSEGRKGECDNQESVNNEYCVLIRITVRFHEFGKAKKIAIYVGESLQIFVVNITCNWGGQF</sequence>
<dbReference type="Proteomes" id="UP000005239">
    <property type="component" value="Unassembled WGS sequence"/>
</dbReference>
<keyword evidence="2" id="KW-1185">Reference proteome</keyword>
<organism evidence="1 2">
    <name type="scientific">Pristionchus pacificus</name>
    <name type="common">Parasitic nematode worm</name>
    <dbReference type="NCBI Taxonomy" id="54126"/>
    <lineage>
        <taxon>Eukaryota</taxon>
        <taxon>Metazoa</taxon>
        <taxon>Ecdysozoa</taxon>
        <taxon>Nematoda</taxon>
        <taxon>Chromadorea</taxon>
        <taxon>Rhabditida</taxon>
        <taxon>Rhabditina</taxon>
        <taxon>Diplogasteromorpha</taxon>
        <taxon>Diplogasteroidea</taxon>
        <taxon>Neodiplogasteridae</taxon>
        <taxon>Pristionchus</taxon>
    </lineage>
</organism>
<name>A0A2A6C3E2_PRIPA</name>
<evidence type="ECO:0000313" key="1">
    <source>
        <dbReference type="EnsemblMetazoa" id="PPA45510.1"/>
    </source>
</evidence>
<reference evidence="1" key="2">
    <citation type="submission" date="2022-06" db="UniProtKB">
        <authorList>
            <consortium name="EnsemblMetazoa"/>
        </authorList>
    </citation>
    <scope>IDENTIFICATION</scope>
    <source>
        <strain evidence="1">PS312</strain>
    </source>
</reference>
<accession>A0A2A6C3E2</accession>
<reference evidence="2" key="1">
    <citation type="journal article" date="2008" name="Nat. Genet.">
        <title>The Pristionchus pacificus genome provides a unique perspective on nematode lifestyle and parasitism.</title>
        <authorList>
            <person name="Dieterich C."/>
            <person name="Clifton S.W."/>
            <person name="Schuster L.N."/>
            <person name="Chinwalla A."/>
            <person name="Delehaunty K."/>
            <person name="Dinkelacker I."/>
            <person name="Fulton L."/>
            <person name="Fulton R."/>
            <person name="Godfrey J."/>
            <person name="Minx P."/>
            <person name="Mitreva M."/>
            <person name="Roeseler W."/>
            <person name="Tian H."/>
            <person name="Witte H."/>
            <person name="Yang S.P."/>
            <person name="Wilson R.K."/>
            <person name="Sommer R.J."/>
        </authorList>
    </citation>
    <scope>NUCLEOTIDE SEQUENCE [LARGE SCALE GENOMIC DNA]</scope>
    <source>
        <strain evidence="2">PS312</strain>
    </source>
</reference>
<proteinExistence type="predicted"/>
<dbReference type="EnsemblMetazoa" id="PPA45510.1">
    <property type="protein sequence ID" value="PPA45510.1"/>
    <property type="gene ID" value="WBGene00283879"/>
</dbReference>
<accession>A0A8R1V1F6</accession>
<dbReference type="AlphaFoldDB" id="A0A2A6C3E2"/>
<evidence type="ECO:0000313" key="2">
    <source>
        <dbReference type="Proteomes" id="UP000005239"/>
    </source>
</evidence>
<protein>
    <submittedName>
        <fullName evidence="1">Uncharacterized protein</fullName>
    </submittedName>
</protein>
<gene>
    <name evidence="1" type="primary">WBGene00283879</name>
</gene>